<reference evidence="2" key="1">
    <citation type="submission" date="2023-06" db="EMBL/GenBank/DDBJ databases">
        <title>Genome-scale phylogeny and comparative genomics of the fungal order Sordariales.</title>
        <authorList>
            <consortium name="Lawrence Berkeley National Laboratory"/>
            <person name="Hensen N."/>
            <person name="Bonometti L."/>
            <person name="Westerberg I."/>
            <person name="Brannstrom I.O."/>
            <person name="Guillou S."/>
            <person name="Cros-Aarteil S."/>
            <person name="Calhoun S."/>
            <person name="Haridas S."/>
            <person name="Kuo A."/>
            <person name="Mondo S."/>
            <person name="Pangilinan J."/>
            <person name="Riley R."/>
            <person name="Labutti K."/>
            <person name="Andreopoulos B."/>
            <person name="Lipzen A."/>
            <person name="Chen C."/>
            <person name="Yanf M."/>
            <person name="Daum C."/>
            <person name="Ng V."/>
            <person name="Clum A."/>
            <person name="Steindorff A."/>
            <person name="Ohm R."/>
            <person name="Martin F."/>
            <person name="Silar P."/>
            <person name="Natvig D."/>
            <person name="Lalanne C."/>
            <person name="Gautier V."/>
            <person name="Ament-Velasquez S.L."/>
            <person name="Kruys A."/>
            <person name="Hutchinson M.I."/>
            <person name="Powell A.J."/>
            <person name="Barry K."/>
            <person name="Miller A.N."/>
            <person name="Grigoriev I.V."/>
            <person name="Debuchy R."/>
            <person name="Gladieux P."/>
            <person name="Thoren M.H."/>
            <person name="Johannesson H."/>
        </authorList>
    </citation>
    <scope>NUCLEOTIDE SEQUENCE</scope>
    <source>
        <strain evidence="2">SMH2532-1</strain>
    </source>
</reference>
<feature type="transmembrane region" description="Helical" evidence="1">
    <location>
        <begin position="295"/>
        <end position="318"/>
    </location>
</feature>
<dbReference type="Proteomes" id="UP001174936">
    <property type="component" value="Unassembled WGS sequence"/>
</dbReference>
<gene>
    <name evidence="2" type="ORF">B0T16DRAFT_403228</name>
</gene>
<evidence type="ECO:0000256" key="1">
    <source>
        <dbReference type="SAM" id="Phobius"/>
    </source>
</evidence>
<dbReference type="EMBL" id="JAULSV010000002">
    <property type="protein sequence ID" value="KAK0651141.1"/>
    <property type="molecule type" value="Genomic_DNA"/>
</dbReference>
<organism evidence="2 3">
    <name type="scientific">Cercophora newfieldiana</name>
    <dbReference type="NCBI Taxonomy" id="92897"/>
    <lineage>
        <taxon>Eukaryota</taxon>
        <taxon>Fungi</taxon>
        <taxon>Dikarya</taxon>
        <taxon>Ascomycota</taxon>
        <taxon>Pezizomycotina</taxon>
        <taxon>Sordariomycetes</taxon>
        <taxon>Sordariomycetidae</taxon>
        <taxon>Sordariales</taxon>
        <taxon>Lasiosphaeriaceae</taxon>
        <taxon>Cercophora</taxon>
    </lineage>
</organism>
<feature type="transmembrane region" description="Helical" evidence="1">
    <location>
        <begin position="376"/>
        <end position="395"/>
    </location>
</feature>
<proteinExistence type="predicted"/>
<keyword evidence="1" id="KW-1133">Transmembrane helix</keyword>
<sequence length="402" mass="44002">MTFTSSHETPKQNMLIFGLFGQPLATMILTTIIVAIFASLSFSHIVHLKPPENGNSPAKINGWLFRENADPLLHPRVSLETERSPTNLAVTTQGPTAAASSSVPSIPHPKQDWHGLRTPNYTEMYLNYTEPVHCIRISKPIGFYGYANWLSSCLLLALAVANTVPLPPPRVSKLLSDLAGVAFFVVSLIRTTKAYRACAEEVQRGGGSYFVVEGDTVTYAHKAFAGNFLFVPWVMDIVSLLAFFLNCVCYACLSGSREWPLIVVCVINVLAFLAAFLVSFLFYQEYTLFLYADDVIGAQIACVVVSIIVLLVILPGYLWRKFGRYYVGAVFSSFWGWLVLAFAVFHTLCVGISYVLLGRTINDPWGLTSATGPLGVLQAVLDGVVPVFAFILSVLHGSKTGA</sequence>
<feature type="transmembrane region" description="Helical" evidence="1">
    <location>
        <begin position="143"/>
        <end position="164"/>
    </location>
</feature>
<evidence type="ECO:0000313" key="3">
    <source>
        <dbReference type="Proteomes" id="UP001174936"/>
    </source>
</evidence>
<evidence type="ECO:0000313" key="2">
    <source>
        <dbReference type="EMBL" id="KAK0651141.1"/>
    </source>
</evidence>
<feature type="transmembrane region" description="Helical" evidence="1">
    <location>
        <begin position="20"/>
        <end position="40"/>
    </location>
</feature>
<feature type="transmembrane region" description="Helical" evidence="1">
    <location>
        <begin position="230"/>
        <end position="253"/>
    </location>
</feature>
<accession>A0AA40CTN7</accession>
<keyword evidence="3" id="KW-1185">Reference proteome</keyword>
<feature type="transmembrane region" description="Helical" evidence="1">
    <location>
        <begin position="325"/>
        <end position="356"/>
    </location>
</feature>
<dbReference type="AlphaFoldDB" id="A0AA40CTN7"/>
<keyword evidence="1" id="KW-0472">Membrane</keyword>
<comment type="caution">
    <text evidence="2">The sequence shown here is derived from an EMBL/GenBank/DDBJ whole genome shotgun (WGS) entry which is preliminary data.</text>
</comment>
<keyword evidence="1" id="KW-0812">Transmembrane</keyword>
<protein>
    <submittedName>
        <fullName evidence="2">Uncharacterized protein</fullName>
    </submittedName>
</protein>
<name>A0AA40CTN7_9PEZI</name>
<feature type="transmembrane region" description="Helical" evidence="1">
    <location>
        <begin position="260"/>
        <end position="283"/>
    </location>
</feature>